<protein>
    <submittedName>
        <fullName evidence="2">Uncharacterized protein</fullName>
    </submittedName>
</protein>
<keyword evidence="3" id="KW-1185">Reference proteome</keyword>
<evidence type="ECO:0000313" key="2">
    <source>
        <dbReference type="EMBL" id="ORC86139.1"/>
    </source>
</evidence>
<name>A0A1X0NPN5_9TRYP</name>
<organism evidence="2 3">
    <name type="scientific">Trypanosoma theileri</name>
    <dbReference type="NCBI Taxonomy" id="67003"/>
    <lineage>
        <taxon>Eukaryota</taxon>
        <taxon>Discoba</taxon>
        <taxon>Euglenozoa</taxon>
        <taxon>Kinetoplastea</taxon>
        <taxon>Metakinetoplastina</taxon>
        <taxon>Trypanosomatida</taxon>
        <taxon>Trypanosomatidae</taxon>
        <taxon>Trypanosoma</taxon>
    </lineage>
</organism>
<reference evidence="2 3" key="1">
    <citation type="submission" date="2017-03" db="EMBL/GenBank/DDBJ databases">
        <title>An alternative strategy for trypanosome survival in the mammalian bloodstream revealed through genome and transcriptome analysis of the ubiquitous bovine parasite Trypanosoma (Megatrypanum) theileri.</title>
        <authorList>
            <person name="Kelly S."/>
            <person name="Ivens A."/>
            <person name="Mott A."/>
            <person name="O'Neill E."/>
            <person name="Emms D."/>
            <person name="Macleod O."/>
            <person name="Voorheis P."/>
            <person name="Matthews J."/>
            <person name="Matthews K."/>
            <person name="Carrington M."/>
        </authorList>
    </citation>
    <scope>NUCLEOTIDE SEQUENCE [LARGE SCALE GENOMIC DNA]</scope>
    <source>
        <strain evidence="2">Edinburgh</strain>
    </source>
</reference>
<dbReference type="OrthoDB" id="248372at2759"/>
<feature type="compositionally biased region" description="Basic and acidic residues" evidence="1">
    <location>
        <begin position="241"/>
        <end position="254"/>
    </location>
</feature>
<dbReference type="EMBL" id="NBCO01000030">
    <property type="protein sequence ID" value="ORC86139.1"/>
    <property type="molecule type" value="Genomic_DNA"/>
</dbReference>
<dbReference type="PANTHER" id="PTHR20916">
    <property type="entry name" value="CYSTEINE AND GLYCINE-RICH PROTEIN 2 BINDING PROTEIN"/>
    <property type="match status" value="1"/>
</dbReference>
<proteinExistence type="predicted"/>
<dbReference type="VEuPathDB" id="TriTrypDB:TM35_000301790"/>
<evidence type="ECO:0000313" key="3">
    <source>
        <dbReference type="Proteomes" id="UP000192257"/>
    </source>
</evidence>
<dbReference type="PANTHER" id="PTHR20916:SF18">
    <property type="entry name" value="IPT_TIG DOMAIN-CONTAINING PROTEIN"/>
    <property type="match status" value="1"/>
</dbReference>
<feature type="region of interest" description="Disordered" evidence="1">
    <location>
        <begin position="241"/>
        <end position="365"/>
    </location>
</feature>
<dbReference type="Proteomes" id="UP000192257">
    <property type="component" value="Unassembled WGS sequence"/>
</dbReference>
<accession>A0A1X0NPN5</accession>
<comment type="caution">
    <text evidence="2">The sequence shown here is derived from an EMBL/GenBank/DDBJ whole genome shotgun (WGS) entry which is preliminary data.</text>
</comment>
<feature type="compositionally biased region" description="Basic and acidic residues" evidence="1">
    <location>
        <begin position="300"/>
        <end position="331"/>
    </location>
</feature>
<feature type="compositionally biased region" description="Acidic residues" evidence="1">
    <location>
        <begin position="277"/>
        <end position="290"/>
    </location>
</feature>
<feature type="non-terminal residue" evidence="2">
    <location>
        <position position="437"/>
    </location>
</feature>
<feature type="compositionally biased region" description="Low complexity" evidence="1">
    <location>
        <begin position="334"/>
        <end position="356"/>
    </location>
</feature>
<gene>
    <name evidence="2" type="ORF">TM35_000301790</name>
</gene>
<sequence>MTGKELHPYYSHLNEQGSPLGLTSGALNFFLATADTNTQKAMERAAYWNSFTQQSTSAPVYGPSKPPRLQQFVDLASNVCSMTPFFSLGGDVAVGEQGNGQETLKEKQEELEIINTGNTVYMGPVFHTPQQQKERLPVTLITPTPTSTMGMTISPATACRDIHQITPAQTVMCGTCVSTHTTTITSNNNNNNNNTIHVEMRSRPQLQKINTTPAVVVHSSCLASELESAFQEHRIRKNTREVSNHVIMEGKEEKEMEEEEINPNNNNNNNNNTNSNMEEEEEEEENEEERTDNMMATGKPSDDNSAESKRRSNLARREERAAQRRNKEQRQGKSKNNNGHQKQNKNSSNNNSNNNNTTSRSPLVSLTNGDNAWSMGDGKKYMLSLLCHGERKVTVVSFMELHTGDHVLFEGDRGVDLGEVIGCEESVNESPGVNNNN</sequence>
<dbReference type="GeneID" id="39988282"/>
<dbReference type="RefSeq" id="XP_028880205.1">
    <property type="nucleotide sequence ID" value="XM_029028502.1"/>
</dbReference>
<evidence type="ECO:0000256" key="1">
    <source>
        <dbReference type="SAM" id="MobiDB-lite"/>
    </source>
</evidence>
<feature type="compositionally biased region" description="Low complexity" evidence="1">
    <location>
        <begin position="262"/>
        <end position="276"/>
    </location>
</feature>
<dbReference type="AlphaFoldDB" id="A0A1X0NPN5"/>